<protein>
    <recommendedName>
        <fullName evidence="3">PhnB-like domain-containing protein</fullName>
    </recommendedName>
</protein>
<evidence type="ECO:0008006" key="3">
    <source>
        <dbReference type="Google" id="ProtNLM"/>
    </source>
</evidence>
<keyword evidence="2" id="KW-1185">Reference proteome</keyword>
<dbReference type="AlphaFoldDB" id="A0A974SA86"/>
<dbReference type="Gene3D" id="3.10.180.10">
    <property type="entry name" value="2,3-Dihydroxybiphenyl 1,2-Dioxygenase, domain 1"/>
    <property type="match status" value="1"/>
</dbReference>
<evidence type="ECO:0000313" key="1">
    <source>
        <dbReference type="EMBL" id="QQZ58557.1"/>
    </source>
</evidence>
<dbReference type="Proteomes" id="UP000595841">
    <property type="component" value="Chromosome"/>
</dbReference>
<accession>A0A974SA86</accession>
<reference evidence="1 2" key="1">
    <citation type="submission" date="2021-01" db="EMBL/GenBank/DDBJ databases">
        <title>Whole genome sequence of Paenibacillus sonchi LMG 24727 for comparative genomics.</title>
        <authorList>
            <person name="Lee G."/>
            <person name="Kim M.-J."/>
            <person name="Lim K."/>
            <person name="Shin J.-H."/>
        </authorList>
    </citation>
    <scope>NUCLEOTIDE SEQUENCE [LARGE SCALE GENOMIC DNA]</scope>
    <source>
        <strain evidence="1 2">LMG 24727</strain>
    </source>
</reference>
<gene>
    <name evidence="1" type="ORF">JI735_17260</name>
</gene>
<organism evidence="1 2">
    <name type="scientific">Paenibacillus sonchi</name>
    <dbReference type="NCBI Taxonomy" id="373687"/>
    <lineage>
        <taxon>Bacteria</taxon>
        <taxon>Bacillati</taxon>
        <taxon>Bacillota</taxon>
        <taxon>Bacilli</taxon>
        <taxon>Bacillales</taxon>
        <taxon>Paenibacillaceae</taxon>
        <taxon>Paenibacillus</taxon>
        <taxon>Paenibacillus sonchi group</taxon>
    </lineage>
</organism>
<proteinExistence type="predicted"/>
<evidence type="ECO:0000313" key="2">
    <source>
        <dbReference type="Proteomes" id="UP000595841"/>
    </source>
</evidence>
<dbReference type="SUPFAM" id="SSF54593">
    <property type="entry name" value="Glyoxalase/Bleomycin resistance protein/Dihydroxybiphenyl dioxygenase"/>
    <property type="match status" value="1"/>
</dbReference>
<name>A0A974SA86_9BACL</name>
<dbReference type="InterPro" id="IPR029068">
    <property type="entry name" value="Glyas_Bleomycin-R_OHBP_Dase"/>
</dbReference>
<dbReference type="EMBL" id="CP068595">
    <property type="protein sequence ID" value="QQZ58557.1"/>
    <property type="molecule type" value="Genomic_DNA"/>
</dbReference>
<dbReference type="RefSeq" id="WP_039833699.1">
    <property type="nucleotide sequence ID" value="NZ_CP068595.1"/>
</dbReference>
<dbReference type="KEGG" id="pson:JI735_17260"/>
<sequence length="84" mass="9432">MLFIAEMHILGTRIMLSDFGGTKEATGDSTMEMVAVFENEAGLREAYQVINEGSKTIIPIGPIFFNECLVSYIDKFGVRWCFMV</sequence>